<dbReference type="Pfam" id="PF00092">
    <property type="entry name" value="VWA"/>
    <property type="match status" value="1"/>
</dbReference>
<feature type="region of interest" description="Disordered" evidence="1">
    <location>
        <begin position="19"/>
        <end position="70"/>
    </location>
</feature>
<proteinExistence type="predicted"/>
<organism evidence="3 4">
    <name type="scientific">Natribacillus halophilus</name>
    <dbReference type="NCBI Taxonomy" id="549003"/>
    <lineage>
        <taxon>Bacteria</taxon>
        <taxon>Bacillati</taxon>
        <taxon>Bacillota</taxon>
        <taxon>Bacilli</taxon>
        <taxon>Bacillales</taxon>
        <taxon>Bacillaceae</taxon>
        <taxon>Natribacillus</taxon>
    </lineage>
</organism>
<name>A0A1G8QBF2_9BACI</name>
<dbReference type="SMART" id="SM00327">
    <property type="entry name" value="VWA"/>
    <property type="match status" value="1"/>
</dbReference>
<keyword evidence="4" id="KW-1185">Reference proteome</keyword>
<dbReference type="PROSITE" id="PS51257">
    <property type="entry name" value="PROKAR_LIPOPROTEIN"/>
    <property type="match status" value="1"/>
</dbReference>
<dbReference type="PROSITE" id="PS50234">
    <property type="entry name" value="VWFA"/>
    <property type="match status" value="1"/>
</dbReference>
<dbReference type="InterPro" id="IPR036465">
    <property type="entry name" value="vWFA_dom_sf"/>
</dbReference>
<feature type="compositionally biased region" description="Acidic residues" evidence="1">
    <location>
        <begin position="20"/>
        <end position="46"/>
    </location>
</feature>
<dbReference type="AlphaFoldDB" id="A0A1G8QBF2"/>
<feature type="compositionally biased region" description="Basic and acidic residues" evidence="1">
    <location>
        <begin position="54"/>
        <end position="70"/>
    </location>
</feature>
<evidence type="ECO:0000313" key="3">
    <source>
        <dbReference type="EMBL" id="SDJ01896.1"/>
    </source>
</evidence>
<dbReference type="Gene3D" id="3.40.50.410">
    <property type="entry name" value="von Willebrand factor, type A domain"/>
    <property type="match status" value="1"/>
</dbReference>
<reference evidence="3 4" key="1">
    <citation type="submission" date="2016-10" db="EMBL/GenBank/DDBJ databases">
        <authorList>
            <person name="de Groot N.N."/>
        </authorList>
    </citation>
    <scope>NUCLEOTIDE SEQUENCE [LARGE SCALE GENOMIC DNA]</scope>
    <source>
        <strain evidence="3 4">DSM 21771</strain>
    </source>
</reference>
<feature type="domain" description="VWFA" evidence="2">
    <location>
        <begin position="146"/>
        <end position="336"/>
    </location>
</feature>
<feature type="region of interest" description="Disordered" evidence="1">
    <location>
        <begin position="427"/>
        <end position="455"/>
    </location>
</feature>
<evidence type="ECO:0000313" key="4">
    <source>
        <dbReference type="Proteomes" id="UP000198853"/>
    </source>
</evidence>
<protein>
    <submittedName>
        <fullName evidence="3">D-amino-acid dehydrogenase</fullName>
    </submittedName>
</protein>
<dbReference type="SUPFAM" id="SSF53300">
    <property type="entry name" value="vWA-like"/>
    <property type="match status" value="1"/>
</dbReference>
<gene>
    <name evidence="3" type="ORF">SAMN04488123_11152</name>
</gene>
<dbReference type="InterPro" id="IPR002035">
    <property type="entry name" value="VWF_A"/>
</dbReference>
<feature type="compositionally biased region" description="Basic and acidic residues" evidence="1">
    <location>
        <begin position="446"/>
        <end position="455"/>
    </location>
</feature>
<dbReference type="RefSeq" id="WP_090399086.1">
    <property type="nucleotide sequence ID" value="NZ_FNEN01000011.1"/>
</dbReference>
<feature type="compositionally biased region" description="Basic and acidic residues" evidence="1">
    <location>
        <begin position="427"/>
        <end position="438"/>
    </location>
</feature>
<dbReference type="OrthoDB" id="9783818at2"/>
<accession>A0A1G8QBF2</accession>
<evidence type="ECO:0000259" key="2">
    <source>
        <dbReference type="PROSITE" id="PS50234"/>
    </source>
</evidence>
<sequence length="455" mass="50856">MKIGHAALASLFLVLAACGDGDEESTEEDDNASDETPEEESEEADASVDSNWGDLERFAGDDPEEWMRAEPGTYHDEADEEAILEPLEAAAENGADEEELFYKMLDLTAEDYREYQDFFDDMEIDYDSAGDNPEDLEVGEDGTQLNVQVLFDASGSMAEQMDGGTKMDLAKDAVEDFVSEVPEEANISLRVYGHEGSNQPEGQEESCAGTEEVYPLGSYDEEAFTDALDQFEPTGYTPLGSSIEAAQEDLEGEDGEDVENIVYVVSDGEETCGGDPVQAAEDLNDSGIEAVVNIIGFDVPNEEQDALMDIADAGDGDYLPADTGEELREAFEEERLELIDAWFEWADESTTESTEQQADYREISEEMEAEMTDLSEEETAHLEDILEQLNLGDEVNDREIESHIQDRGRTLRSYMREESRDFRLEAVEEGRDERRDIIEEGQEEREELREQDIDD</sequence>
<evidence type="ECO:0000256" key="1">
    <source>
        <dbReference type="SAM" id="MobiDB-lite"/>
    </source>
</evidence>
<dbReference type="Proteomes" id="UP000198853">
    <property type="component" value="Unassembled WGS sequence"/>
</dbReference>
<dbReference type="EMBL" id="FNEN01000011">
    <property type="protein sequence ID" value="SDJ01896.1"/>
    <property type="molecule type" value="Genomic_DNA"/>
</dbReference>